<dbReference type="InterPro" id="IPR032791">
    <property type="entry name" value="YhfZ_C"/>
</dbReference>
<reference evidence="3" key="1">
    <citation type="submission" date="2021-03" db="EMBL/GenBank/DDBJ databases">
        <title>Antimicrobial resistance genes in bacteria isolated from Japanese honey, and their potential for conferring macrolide and lincosamide resistance in the American foulbrood pathogen Paenibacillus larvae.</title>
        <authorList>
            <person name="Okamoto M."/>
            <person name="Kumagai M."/>
            <person name="Kanamori H."/>
            <person name="Takamatsu D."/>
        </authorList>
    </citation>
    <scope>NUCLEOTIDE SEQUENCE</scope>
    <source>
        <strain evidence="3">J43TS3</strain>
    </source>
</reference>
<protein>
    <submittedName>
        <fullName evidence="3">Transcriptional regulator</fullName>
    </submittedName>
</protein>
<gene>
    <name evidence="3" type="ORF">J43TS3_15600</name>
</gene>
<dbReference type="SUPFAM" id="SSF53850">
    <property type="entry name" value="Periplasmic binding protein-like II"/>
    <property type="match status" value="1"/>
</dbReference>
<name>A0A920C799_9BACI</name>
<feature type="domain" description="Uncharacterised protein YhfZ C-terminal" evidence="2">
    <location>
        <begin position="77"/>
        <end position="310"/>
    </location>
</feature>
<dbReference type="Pfam" id="PF14502">
    <property type="entry name" value="HTH_41"/>
    <property type="match status" value="1"/>
</dbReference>
<dbReference type="Gene3D" id="3.40.190.10">
    <property type="entry name" value="Periplasmic binding protein-like II"/>
    <property type="match status" value="2"/>
</dbReference>
<dbReference type="AlphaFoldDB" id="A0A920C799"/>
<dbReference type="InterPro" id="IPR041444">
    <property type="entry name" value="HTH_41"/>
</dbReference>
<accession>A0A920C799</accession>
<sequence>MTMWEKLYSKNGLTAKNIAKELLDVEIGEKIPRVADYSEKLSIGRGTVQIALGLLEELKAIRLEARGHLGTFLIDKDIELLQEIAGISPLIGTMPLPYSRKYEGLATGMVEAFENAGKKINLSYMRGGLNRIEAVRTKRSDFAIVSKLTANNSLEKYPGLQVMKRLGANSYVSAHKVFLADSEEDSIRNGMRIGVDMDSPDQKELTFSEFKGMDVEYVYFNYMQLFDMLQTKQIDAAVWSMDDKRLKQMFTFVDFKSEEARKTSKDTSEAVIVIDGARKEEIVDKWGTVANEDILSIQNQVEEGTKIPRY</sequence>
<evidence type="ECO:0000259" key="2">
    <source>
        <dbReference type="Pfam" id="PF14503"/>
    </source>
</evidence>
<dbReference type="Proteomes" id="UP000676917">
    <property type="component" value="Unassembled WGS sequence"/>
</dbReference>
<feature type="domain" description="YhfZ helix-turn-helix" evidence="1">
    <location>
        <begin position="27"/>
        <end position="73"/>
    </location>
</feature>
<organism evidence="3 4">
    <name type="scientific">Ornithinibacillus bavariensis</name>
    <dbReference type="NCBI Taxonomy" id="545502"/>
    <lineage>
        <taxon>Bacteria</taxon>
        <taxon>Bacillati</taxon>
        <taxon>Bacillota</taxon>
        <taxon>Bacilli</taxon>
        <taxon>Bacillales</taxon>
        <taxon>Bacillaceae</taxon>
        <taxon>Ornithinibacillus</taxon>
    </lineage>
</organism>
<dbReference type="RefSeq" id="WP_244853465.1">
    <property type="nucleotide sequence ID" value="NZ_BORP01000002.1"/>
</dbReference>
<dbReference type="NCBIfam" id="NF041241">
    <property type="entry name" value="YhfZ_full"/>
    <property type="match status" value="1"/>
</dbReference>
<keyword evidence="4" id="KW-1185">Reference proteome</keyword>
<proteinExistence type="predicted"/>
<evidence type="ECO:0000259" key="1">
    <source>
        <dbReference type="Pfam" id="PF14502"/>
    </source>
</evidence>
<dbReference type="EMBL" id="BORP01000002">
    <property type="protein sequence ID" value="GIO26949.1"/>
    <property type="molecule type" value="Genomic_DNA"/>
</dbReference>
<comment type="caution">
    <text evidence="3">The sequence shown here is derived from an EMBL/GenBank/DDBJ whole genome shotgun (WGS) entry which is preliminary data.</text>
</comment>
<dbReference type="Pfam" id="PF14503">
    <property type="entry name" value="YhfZ_C"/>
    <property type="match status" value="1"/>
</dbReference>
<evidence type="ECO:0000313" key="4">
    <source>
        <dbReference type="Proteomes" id="UP000676917"/>
    </source>
</evidence>
<evidence type="ECO:0000313" key="3">
    <source>
        <dbReference type="EMBL" id="GIO26949.1"/>
    </source>
</evidence>